<keyword evidence="1" id="KW-0812">Transmembrane</keyword>
<name>A0A1H0LN72_9PSED</name>
<gene>
    <name evidence="2" type="ORF">SAMN05216193_114125</name>
</gene>
<dbReference type="STRING" id="198616.SAMN05216193_114125"/>
<dbReference type="OrthoDB" id="7005332at2"/>
<dbReference type="EMBL" id="FNIJ01000014">
    <property type="protein sequence ID" value="SDO69503.1"/>
    <property type="molecule type" value="Genomic_DNA"/>
</dbReference>
<dbReference type="Proteomes" id="UP000242957">
    <property type="component" value="Unassembled WGS sequence"/>
</dbReference>
<keyword evidence="3" id="KW-1185">Reference proteome</keyword>
<reference evidence="3" key="1">
    <citation type="submission" date="2016-10" db="EMBL/GenBank/DDBJ databases">
        <authorList>
            <person name="Varghese N."/>
            <person name="Submissions S."/>
        </authorList>
    </citation>
    <scope>NUCLEOTIDE SEQUENCE [LARGE SCALE GENOMIC DNA]</scope>
    <source>
        <strain evidence="3">JCM 21621</strain>
    </source>
</reference>
<evidence type="ECO:0000313" key="3">
    <source>
        <dbReference type="Proteomes" id="UP000242957"/>
    </source>
</evidence>
<organism evidence="2 3">
    <name type="scientific">Pseudomonas jinjuensis</name>
    <dbReference type="NCBI Taxonomy" id="198616"/>
    <lineage>
        <taxon>Bacteria</taxon>
        <taxon>Pseudomonadati</taxon>
        <taxon>Pseudomonadota</taxon>
        <taxon>Gammaproteobacteria</taxon>
        <taxon>Pseudomonadales</taxon>
        <taxon>Pseudomonadaceae</taxon>
        <taxon>Pseudomonas</taxon>
    </lineage>
</organism>
<keyword evidence="1" id="KW-0472">Membrane</keyword>
<protein>
    <submittedName>
        <fullName evidence="2">Uncharacterized protein</fullName>
    </submittedName>
</protein>
<dbReference type="AlphaFoldDB" id="A0A1H0LN72"/>
<feature type="transmembrane region" description="Helical" evidence="1">
    <location>
        <begin position="86"/>
        <end position="110"/>
    </location>
</feature>
<evidence type="ECO:0000256" key="1">
    <source>
        <dbReference type="SAM" id="Phobius"/>
    </source>
</evidence>
<proteinExistence type="predicted"/>
<evidence type="ECO:0000313" key="2">
    <source>
        <dbReference type="EMBL" id="SDO69503.1"/>
    </source>
</evidence>
<accession>A0A1H0LN72</accession>
<sequence length="112" mass="12717">MNEPPRNFQERVEYGLNQVFDNIRNLVLCALLFAAGTQTLKTHEELFFGLFVSTVAGWGLIVVAALLTLANICVGLFKLSKLRHHVMLQAGLCLIYVVFAVRVVEILWHYRN</sequence>
<keyword evidence="1" id="KW-1133">Transmembrane helix</keyword>
<feature type="transmembrane region" description="Helical" evidence="1">
    <location>
        <begin position="46"/>
        <end position="74"/>
    </location>
</feature>
<dbReference type="RefSeq" id="WP_084312338.1">
    <property type="nucleotide sequence ID" value="NZ_FNIJ01000014.1"/>
</dbReference>